<proteinExistence type="predicted"/>
<feature type="compositionally biased region" description="Basic and acidic residues" evidence="1">
    <location>
        <begin position="179"/>
        <end position="193"/>
    </location>
</feature>
<sequence>MPVLSSQPSPALSAEPSSGIPSCAADYGGDGSELGSINGLVDVYDKYPIWRCHMTRMSLDRRFEYFYDWVTAAAAKLEETESSSKADVIAFLRVLAEAGCSKILDAHSAMNCRIQFKFHREEHCSHHSCGPSSEIQENATNPLPGNEHQGAAHASSISTHTIVASSPLPDKQSPSVDPSHPELVGDHTHHDPDCVDNIIDDDLPCPGPSSSSASLPAAKRRRGIANARKLSGSGQKWVRGQAFSRS</sequence>
<gene>
    <name evidence="2" type="ORF">OC842_001066</name>
</gene>
<evidence type="ECO:0000256" key="1">
    <source>
        <dbReference type="SAM" id="MobiDB-lite"/>
    </source>
</evidence>
<feature type="compositionally biased region" description="Low complexity" evidence="1">
    <location>
        <begin position="208"/>
        <end position="217"/>
    </location>
</feature>
<reference evidence="2" key="1">
    <citation type="journal article" date="2023" name="PhytoFront">
        <title>Draft Genome Resources of Seven Strains of Tilletia horrida, Causal Agent of Kernel Smut of Rice.</title>
        <authorList>
            <person name="Khanal S."/>
            <person name="Antony Babu S."/>
            <person name="Zhou X.G."/>
        </authorList>
    </citation>
    <scope>NUCLEOTIDE SEQUENCE</scope>
    <source>
        <strain evidence="2">TX3</strain>
    </source>
</reference>
<protein>
    <submittedName>
        <fullName evidence="2">Uncharacterized protein</fullName>
    </submittedName>
</protein>
<keyword evidence="3" id="KW-1185">Reference proteome</keyword>
<feature type="compositionally biased region" description="Polar residues" evidence="1">
    <location>
        <begin position="155"/>
        <end position="164"/>
    </location>
</feature>
<dbReference type="AlphaFoldDB" id="A0AAN6JMX1"/>
<comment type="caution">
    <text evidence="2">The sequence shown here is derived from an EMBL/GenBank/DDBJ whole genome shotgun (WGS) entry which is preliminary data.</text>
</comment>
<dbReference type="Proteomes" id="UP001176521">
    <property type="component" value="Unassembled WGS sequence"/>
</dbReference>
<feature type="compositionally biased region" description="Polar residues" evidence="1">
    <location>
        <begin position="130"/>
        <end position="143"/>
    </location>
</feature>
<accession>A0AAN6JMX1</accession>
<evidence type="ECO:0000313" key="3">
    <source>
        <dbReference type="Proteomes" id="UP001176521"/>
    </source>
</evidence>
<evidence type="ECO:0000313" key="2">
    <source>
        <dbReference type="EMBL" id="KAK0539132.1"/>
    </source>
</evidence>
<dbReference type="EMBL" id="JAPDMQ010000035">
    <property type="protein sequence ID" value="KAK0539132.1"/>
    <property type="molecule type" value="Genomic_DNA"/>
</dbReference>
<feature type="region of interest" description="Disordered" evidence="1">
    <location>
        <begin position="127"/>
        <end position="246"/>
    </location>
</feature>
<organism evidence="2 3">
    <name type="scientific">Tilletia horrida</name>
    <dbReference type="NCBI Taxonomy" id="155126"/>
    <lineage>
        <taxon>Eukaryota</taxon>
        <taxon>Fungi</taxon>
        <taxon>Dikarya</taxon>
        <taxon>Basidiomycota</taxon>
        <taxon>Ustilaginomycotina</taxon>
        <taxon>Exobasidiomycetes</taxon>
        <taxon>Tilletiales</taxon>
        <taxon>Tilletiaceae</taxon>
        <taxon>Tilletia</taxon>
    </lineage>
</organism>
<name>A0AAN6JMX1_9BASI</name>